<evidence type="ECO:0000313" key="3">
    <source>
        <dbReference type="EMBL" id="MBC8559073.1"/>
    </source>
</evidence>
<sequence length="368" mass="41507">MGNNNVSDIDKNLKVESTIDKKDVVFLDVREEPFQVYGLYDYKNEPQFLRMPKAVAEATSAGVKELNLCTAGGRVRFSTDSAYVAIKTEMPSLCLMGHMALAGSAGFDLYVDGELGSTYFRTFFPPSHEGQGYEAVIEFPDRKMRQLTINFPLYSPVENLYIGLQDSATVGEGRHYRFDKPVLFYGSSITQGACASRPGLCYQGYLSRHLDIDYINLGFSGNCCGEDAVVDYMTDLDISVFVCDYDYNAPNAEHLAKTHEKMFLKFREKSPDLPVIFITAPTFLENDPTTNGFSFDWSARRDVIYRTYRNAKNRGDQNVYFIDGWSLYDGRDRDSCSVDATHPNDLGFFRMAQTIEPVLQTALESTLK</sequence>
<dbReference type="Pfam" id="PF14607">
    <property type="entry name" value="GxDLY"/>
    <property type="match status" value="1"/>
</dbReference>
<dbReference type="Proteomes" id="UP000610760">
    <property type="component" value="Unassembled WGS sequence"/>
</dbReference>
<feature type="domain" description="SGNH hydrolase-type esterase N-terminal" evidence="2">
    <location>
        <begin position="25"/>
        <end position="169"/>
    </location>
</feature>
<dbReference type="InterPro" id="IPR013830">
    <property type="entry name" value="SGNH_hydro"/>
</dbReference>
<evidence type="ECO:0000313" key="4">
    <source>
        <dbReference type="Proteomes" id="UP000610760"/>
    </source>
</evidence>
<evidence type="ECO:0000259" key="2">
    <source>
        <dbReference type="Pfam" id="PF14607"/>
    </source>
</evidence>
<dbReference type="InterPro" id="IPR032740">
    <property type="entry name" value="GxDLY"/>
</dbReference>
<dbReference type="Pfam" id="PF14606">
    <property type="entry name" value="Lipase_GDSL_3"/>
    <property type="match status" value="1"/>
</dbReference>
<organism evidence="3 4">
    <name type="scientific">Fumia xinanensis</name>
    <dbReference type="NCBI Taxonomy" id="2763659"/>
    <lineage>
        <taxon>Bacteria</taxon>
        <taxon>Bacillati</taxon>
        <taxon>Bacillota</taxon>
        <taxon>Clostridia</taxon>
        <taxon>Eubacteriales</taxon>
        <taxon>Oscillospiraceae</taxon>
        <taxon>Fumia</taxon>
    </lineage>
</organism>
<dbReference type="EMBL" id="JACRSV010000001">
    <property type="protein sequence ID" value="MBC8559073.1"/>
    <property type="molecule type" value="Genomic_DNA"/>
</dbReference>
<protein>
    <submittedName>
        <fullName evidence="3">Uncharacterized protein</fullName>
    </submittedName>
</protein>
<keyword evidence="4" id="KW-1185">Reference proteome</keyword>
<evidence type="ECO:0000259" key="1">
    <source>
        <dbReference type="Pfam" id="PF14606"/>
    </source>
</evidence>
<comment type="caution">
    <text evidence="3">The sequence shown here is derived from an EMBL/GenBank/DDBJ whole genome shotgun (WGS) entry which is preliminary data.</text>
</comment>
<feature type="domain" description="SGNH hydrolase-type esterase" evidence="1">
    <location>
        <begin position="180"/>
        <end position="360"/>
    </location>
</feature>
<proteinExistence type="predicted"/>
<dbReference type="InterPro" id="IPR036514">
    <property type="entry name" value="SGNH_hydro_sf"/>
</dbReference>
<dbReference type="SUPFAM" id="SSF52266">
    <property type="entry name" value="SGNH hydrolase"/>
    <property type="match status" value="1"/>
</dbReference>
<name>A0A926E3I5_9FIRM</name>
<reference evidence="3" key="1">
    <citation type="submission" date="2020-08" db="EMBL/GenBank/DDBJ databases">
        <title>Genome public.</title>
        <authorList>
            <person name="Liu C."/>
            <person name="Sun Q."/>
        </authorList>
    </citation>
    <scope>NUCLEOTIDE SEQUENCE</scope>
    <source>
        <strain evidence="3">NSJ-33</strain>
    </source>
</reference>
<accession>A0A926E3I5</accession>
<gene>
    <name evidence="3" type="ORF">H8710_03200</name>
</gene>
<dbReference type="Gene3D" id="2.60.120.260">
    <property type="entry name" value="Galactose-binding domain-like"/>
    <property type="match status" value="1"/>
</dbReference>
<dbReference type="Gene3D" id="3.40.50.1110">
    <property type="entry name" value="SGNH hydrolase"/>
    <property type="match status" value="1"/>
</dbReference>
<dbReference type="RefSeq" id="WP_249293966.1">
    <property type="nucleotide sequence ID" value="NZ_JACRSV010000001.1"/>
</dbReference>
<dbReference type="AlphaFoldDB" id="A0A926E3I5"/>